<dbReference type="HOGENOM" id="CLU_2084261_0_0_1"/>
<proteinExistence type="predicted"/>
<evidence type="ECO:0000313" key="1">
    <source>
        <dbReference type="EMBL" id="KIL66610.1"/>
    </source>
</evidence>
<keyword evidence="2" id="KW-1185">Reference proteome</keyword>
<name>A0A0C2STC4_AMAMK</name>
<protein>
    <submittedName>
        <fullName evidence="1">Uncharacterized protein</fullName>
    </submittedName>
</protein>
<evidence type="ECO:0000313" key="2">
    <source>
        <dbReference type="Proteomes" id="UP000054549"/>
    </source>
</evidence>
<reference evidence="1 2" key="1">
    <citation type="submission" date="2014-04" db="EMBL/GenBank/DDBJ databases">
        <title>Evolutionary Origins and Diversification of the Mycorrhizal Mutualists.</title>
        <authorList>
            <consortium name="DOE Joint Genome Institute"/>
            <consortium name="Mycorrhizal Genomics Consortium"/>
            <person name="Kohler A."/>
            <person name="Kuo A."/>
            <person name="Nagy L.G."/>
            <person name="Floudas D."/>
            <person name="Copeland A."/>
            <person name="Barry K.W."/>
            <person name="Cichocki N."/>
            <person name="Veneault-Fourrey C."/>
            <person name="LaButti K."/>
            <person name="Lindquist E.A."/>
            <person name="Lipzen A."/>
            <person name="Lundell T."/>
            <person name="Morin E."/>
            <person name="Murat C."/>
            <person name="Riley R."/>
            <person name="Ohm R."/>
            <person name="Sun H."/>
            <person name="Tunlid A."/>
            <person name="Henrissat B."/>
            <person name="Grigoriev I.V."/>
            <person name="Hibbett D.S."/>
            <person name="Martin F."/>
        </authorList>
    </citation>
    <scope>NUCLEOTIDE SEQUENCE [LARGE SCALE GENOMIC DNA]</scope>
    <source>
        <strain evidence="1 2">Koide BX008</strain>
    </source>
</reference>
<organism evidence="1 2">
    <name type="scientific">Amanita muscaria (strain Koide BX008)</name>
    <dbReference type="NCBI Taxonomy" id="946122"/>
    <lineage>
        <taxon>Eukaryota</taxon>
        <taxon>Fungi</taxon>
        <taxon>Dikarya</taxon>
        <taxon>Basidiomycota</taxon>
        <taxon>Agaricomycotina</taxon>
        <taxon>Agaricomycetes</taxon>
        <taxon>Agaricomycetidae</taxon>
        <taxon>Agaricales</taxon>
        <taxon>Pluteineae</taxon>
        <taxon>Amanitaceae</taxon>
        <taxon>Amanita</taxon>
    </lineage>
</organism>
<dbReference type="EMBL" id="KN818235">
    <property type="protein sequence ID" value="KIL66610.1"/>
    <property type="molecule type" value="Genomic_DNA"/>
</dbReference>
<sequence length="117" mass="13194">MPTLIPPTMSQLCTISGFILLLPSVLPLSCERTFQSYYFLFLQPSWLLNPLATLVAIPQARHLLADTRCICQPSRKCISTTQPRRPFCSEEMVQSRMVTRVDGSAVGWTLYSVVQTK</sequence>
<dbReference type="AlphaFoldDB" id="A0A0C2STC4"/>
<accession>A0A0C2STC4</accession>
<gene>
    <name evidence="1" type="ORF">M378DRAFT_369970</name>
</gene>
<dbReference type="InParanoid" id="A0A0C2STC4"/>
<dbReference type="Proteomes" id="UP000054549">
    <property type="component" value="Unassembled WGS sequence"/>
</dbReference>